<dbReference type="PANTHER" id="PTHR41677:SF1">
    <property type="entry name" value="FE2OG DIOXYGENASE DOMAIN-CONTAINING PROTEIN"/>
    <property type="match status" value="1"/>
</dbReference>
<evidence type="ECO:0000313" key="1">
    <source>
        <dbReference type="EMBL" id="KAF1983144.1"/>
    </source>
</evidence>
<evidence type="ECO:0000313" key="2">
    <source>
        <dbReference type="Proteomes" id="UP000800041"/>
    </source>
</evidence>
<reference evidence="1" key="1">
    <citation type="journal article" date="2020" name="Stud. Mycol.">
        <title>101 Dothideomycetes genomes: a test case for predicting lifestyles and emergence of pathogens.</title>
        <authorList>
            <person name="Haridas S."/>
            <person name="Albert R."/>
            <person name="Binder M."/>
            <person name="Bloem J."/>
            <person name="Labutti K."/>
            <person name="Salamov A."/>
            <person name="Andreopoulos B."/>
            <person name="Baker S."/>
            <person name="Barry K."/>
            <person name="Bills G."/>
            <person name="Bluhm B."/>
            <person name="Cannon C."/>
            <person name="Castanera R."/>
            <person name="Culley D."/>
            <person name="Daum C."/>
            <person name="Ezra D."/>
            <person name="Gonzalez J."/>
            <person name="Henrissat B."/>
            <person name="Kuo A."/>
            <person name="Liang C."/>
            <person name="Lipzen A."/>
            <person name="Lutzoni F."/>
            <person name="Magnuson J."/>
            <person name="Mondo S."/>
            <person name="Nolan M."/>
            <person name="Ohm R."/>
            <person name="Pangilinan J."/>
            <person name="Park H.-J."/>
            <person name="Ramirez L."/>
            <person name="Alfaro M."/>
            <person name="Sun H."/>
            <person name="Tritt A."/>
            <person name="Yoshinaga Y."/>
            <person name="Zwiers L.-H."/>
            <person name="Turgeon B."/>
            <person name="Goodwin S."/>
            <person name="Spatafora J."/>
            <person name="Crous P."/>
            <person name="Grigoriev I."/>
        </authorList>
    </citation>
    <scope>NUCLEOTIDE SEQUENCE</scope>
    <source>
        <strain evidence="1">CBS 113979</strain>
    </source>
</reference>
<dbReference type="OrthoDB" id="10256055at2759"/>
<gene>
    <name evidence="1" type="ORF">K402DRAFT_339024</name>
</gene>
<dbReference type="PANTHER" id="PTHR41677">
    <property type="entry name" value="YALI0B19030P"/>
    <property type="match status" value="1"/>
</dbReference>
<name>A0A6G1GQP9_9PEZI</name>
<evidence type="ECO:0008006" key="3">
    <source>
        <dbReference type="Google" id="ProtNLM"/>
    </source>
</evidence>
<protein>
    <recommendedName>
        <fullName evidence="3">Fe2OG dioxygenase domain-containing protein</fullName>
    </recommendedName>
</protein>
<sequence>MTKISSSIPRYETSTCLHVHHHSHLLLLFIKSPAPGITTIPNSQWKKIHIAHSPPQKTFSFTDLLLTPTPTSTPIAGTTPFPLLSPEGVRCYRKALFQRAVIANCANSPGPGALILRGPSRYSTFIKDLWTHPETMQIVSETIGVPLEIVMPLEIGHTNIQTRSDSVDVKAMVDELGPEPLNEPVELSDADREYDPLKVDSIIPWHYDSYPYVCVLMLSHTEGMVGGETYIKRGDGSTAKIEGPQLGYACMLQGGEVQHLAARAIGVKERITTITSYRAATVGTYDSSYIANVRPYTSRSALYSDWTLYRLAKMREEISALEKTIVARPDQRIDVGELEAFVASQTAYLKRTARQLIPEEQEELLLAKYGMRSFRTAAKIWESIFKTIPIARQLTPVAGRDCWMPSSPLWRDLRDSLEDIQAGRMLESQKGRFVWTNERAYCMGDELLRQGLNEFFLSWLDAVGLWSLYRQLIPAEP</sequence>
<keyword evidence="2" id="KW-1185">Reference proteome</keyword>
<accession>A0A6G1GQP9</accession>
<dbReference type="Proteomes" id="UP000800041">
    <property type="component" value="Unassembled WGS sequence"/>
</dbReference>
<dbReference type="EMBL" id="ML977177">
    <property type="protein sequence ID" value="KAF1983144.1"/>
    <property type="molecule type" value="Genomic_DNA"/>
</dbReference>
<proteinExistence type="predicted"/>
<dbReference type="AlphaFoldDB" id="A0A6G1GQP9"/>
<organism evidence="1 2">
    <name type="scientific">Aulographum hederae CBS 113979</name>
    <dbReference type="NCBI Taxonomy" id="1176131"/>
    <lineage>
        <taxon>Eukaryota</taxon>
        <taxon>Fungi</taxon>
        <taxon>Dikarya</taxon>
        <taxon>Ascomycota</taxon>
        <taxon>Pezizomycotina</taxon>
        <taxon>Dothideomycetes</taxon>
        <taxon>Pleosporomycetidae</taxon>
        <taxon>Aulographales</taxon>
        <taxon>Aulographaceae</taxon>
    </lineage>
</organism>